<protein>
    <submittedName>
        <fullName evidence="4">Obg-like ATPase 1</fullName>
    </submittedName>
</protein>
<evidence type="ECO:0000259" key="3">
    <source>
        <dbReference type="PROSITE" id="PS51880"/>
    </source>
</evidence>
<comment type="caution">
    <text evidence="4">The sequence shown here is derived from an EMBL/GenBank/DDBJ whole genome shotgun (WGS) entry which is preliminary data.</text>
</comment>
<evidence type="ECO:0000313" key="4">
    <source>
        <dbReference type="EMBL" id="GFH10368.1"/>
    </source>
</evidence>
<dbReference type="InterPro" id="IPR012676">
    <property type="entry name" value="TGS-like"/>
</dbReference>
<evidence type="ECO:0000313" key="5">
    <source>
        <dbReference type="Proteomes" id="UP000485058"/>
    </source>
</evidence>
<dbReference type="CDD" id="cd04867">
    <property type="entry name" value="TGS_YchF_OLA1"/>
    <property type="match status" value="1"/>
</dbReference>
<name>A0A699YRK9_HAELA</name>
<feature type="domain" description="TGS" evidence="3">
    <location>
        <begin position="81"/>
        <end position="164"/>
    </location>
</feature>
<gene>
    <name evidence="4" type="ORF">HaLaN_05668</name>
</gene>
<dbReference type="SUPFAM" id="SSF81271">
    <property type="entry name" value="TGS-like"/>
    <property type="match status" value="1"/>
</dbReference>
<dbReference type="AlphaFoldDB" id="A0A699YRK9"/>
<dbReference type="Proteomes" id="UP000485058">
    <property type="component" value="Unassembled WGS sequence"/>
</dbReference>
<dbReference type="GO" id="GO:0005737">
    <property type="term" value="C:cytoplasm"/>
    <property type="evidence" value="ECO:0007669"/>
    <property type="project" value="TreeGrafter"/>
</dbReference>
<dbReference type="InterPro" id="IPR013029">
    <property type="entry name" value="YchF_C"/>
</dbReference>
<reference evidence="4 5" key="1">
    <citation type="submission" date="2020-02" db="EMBL/GenBank/DDBJ databases">
        <title>Draft genome sequence of Haematococcus lacustris strain NIES-144.</title>
        <authorList>
            <person name="Morimoto D."/>
            <person name="Nakagawa S."/>
            <person name="Yoshida T."/>
            <person name="Sawayama S."/>
        </authorList>
    </citation>
    <scope>NUCLEOTIDE SEQUENCE [LARGE SCALE GENOMIC DNA]</scope>
    <source>
        <strain evidence="4 5">NIES-144</strain>
    </source>
</reference>
<sequence>MIYAANVPEDDLADKGANNVHVKALRARAAEEGVQVAVVSAKVESELNELPKEEAKEWLESLGVTDGGLSNLITATYSTLGLRTYFTSGEKETRAWTIRQGMTAPQAAGVIHSDFEKGFIRAETIAYHDYLKNNGYTGAKEAGALRLEGKEYVVQEGDVMLFRFNV</sequence>
<accession>A0A699YRK9</accession>
<dbReference type="GO" id="GO:0016887">
    <property type="term" value="F:ATP hydrolysis activity"/>
    <property type="evidence" value="ECO:0007669"/>
    <property type="project" value="TreeGrafter"/>
</dbReference>
<evidence type="ECO:0000256" key="2">
    <source>
        <dbReference type="ARBA" id="ARBA00022840"/>
    </source>
</evidence>
<dbReference type="PANTHER" id="PTHR23305:SF18">
    <property type="entry name" value="OBG-TYPE G DOMAIN-CONTAINING PROTEIN"/>
    <property type="match status" value="1"/>
</dbReference>
<keyword evidence="5" id="KW-1185">Reference proteome</keyword>
<keyword evidence="2" id="KW-0067">ATP-binding</keyword>
<dbReference type="GO" id="GO:0005524">
    <property type="term" value="F:ATP binding"/>
    <property type="evidence" value="ECO:0007669"/>
    <property type="project" value="UniProtKB-KW"/>
</dbReference>
<organism evidence="4 5">
    <name type="scientific">Haematococcus lacustris</name>
    <name type="common">Green alga</name>
    <name type="synonym">Haematococcus pluvialis</name>
    <dbReference type="NCBI Taxonomy" id="44745"/>
    <lineage>
        <taxon>Eukaryota</taxon>
        <taxon>Viridiplantae</taxon>
        <taxon>Chlorophyta</taxon>
        <taxon>core chlorophytes</taxon>
        <taxon>Chlorophyceae</taxon>
        <taxon>CS clade</taxon>
        <taxon>Chlamydomonadales</taxon>
        <taxon>Haematococcaceae</taxon>
        <taxon>Haematococcus</taxon>
    </lineage>
</organism>
<dbReference type="InterPro" id="IPR012675">
    <property type="entry name" value="Beta-grasp_dom_sf"/>
</dbReference>
<dbReference type="InterPro" id="IPR027417">
    <property type="entry name" value="P-loop_NTPase"/>
</dbReference>
<proteinExistence type="predicted"/>
<dbReference type="Gene3D" id="3.10.20.30">
    <property type="match status" value="1"/>
</dbReference>
<dbReference type="PROSITE" id="PS51880">
    <property type="entry name" value="TGS"/>
    <property type="match status" value="1"/>
</dbReference>
<dbReference type="SUPFAM" id="SSF52540">
    <property type="entry name" value="P-loop containing nucleoside triphosphate hydrolases"/>
    <property type="match status" value="1"/>
</dbReference>
<dbReference type="InterPro" id="IPR004095">
    <property type="entry name" value="TGS"/>
</dbReference>
<feature type="non-terminal residue" evidence="4">
    <location>
        <position position="1"/>
    </location>
</feature>
<evidence type="ECO:0000256" key="1">
    <source>
        <dbReference type="ARBA" id="ARBA00022741"/>
    </source>
</evidence>
<dbReference type="EMBL" id="BLLF01000309">
    <property type="protein sequence ID" value="GFH10368.1"/>
    <property type="molecule type" value="Genomic_DNA"/>
</dbReference>
<dbReference type="FunFam" id="3.10.20.30:FF:000001">
    <property type="entry name" value="Ribosome-binding ATPase YchF"/>
    <property type="match status" value="1"/>
</dbReference>
<dbReference type="Pfam" id="PF06071">
    <property type="entry name" value="YchF-GTPase_C"/>
    <property type="match status" value="1"/>
</dbReference>
<keyword evidence="1" id="KW-0547">Nucleotide-binding</keyword>
<dbReference type="PANTHER" id="PTHR23305">
    <property type="entry name" value="OBG GTPASE FAMILY"/>
    <property type="match status" value="1"/>
</dbReference>